<dbReference type="CDD" id="cd01991">
    <property type="entry name" value="Asn_synthase_B_C"/>
    <property type="match status" value="1"/>
</dbReference>
<evidence type="ECO:0000256" key="3">
    <source>
        <dbReference type="ARBA" id="ARBA00012737"/>
    </source>
</evidence>
<dbReference type="InterPro" id="IPR033738">
    <property type="entry name" value="AsnB_N"/>
</dbReference>
<dbReference type="PANTHER" id="PTHR43284:SF1">
    <property type="entry name" value="ASPARAGINE SYNTHETASE"/>
    <property type="match status" value="1"/>
</dbReference>
<comment type="caution">
    <text evidence="10">The sequence shown here is derived from an EMBL/GenBank/DDBJ whole genome shotgun (WGS) entry which is preliminary data.</text>
</comment>
<keyword evidence="11" id="KW-1185">Reference proteome</keyword>
<keyword evidence="6" id="KW-0028">Amino-acid biosynthesis</keyword>
<dbReference type="Gene3D" id="3.60.20.10">
    <property type="entry name" value="Glutamine Phosphoribosylpyrophosphate, subunit 1, domain 1"/>
    <property type="match status" value="1"/>
</dbReference>
<dbReference type="Proteomes" id="UP001589776">
    <property type="component" value="Unassembled WGS sequence"/>
</dbReference>
<evidence type="ECO:0000256" key="5">
    <source>
        <dbReference type="ARBA" id="ARBA00022840"/>
    </source>
</evidence>
<comment type="similarity">
    <text evidence="2">Belongs to the asparagine synthetase family.</text>
</comment>
<dbReference type="SUPFAM" id="SSF56235">
    <property type="entry name" value="N-terminal nucleophile aminohydrolases (Ntn hydrolases)"/>
    <property type="match status" value="1"/>
</dbReference>
<dbReference type="InterPro" id="IPR014729">
    <property type="entry name" value="Rossmann-like_a/b/a_fold"/>
</dbReference>
<dbReference type="NCBIfam" id="TIGR01536">
    <property type="entry name" value="asn_synth_AEB"/>
    <property type="match status" value="1"/>
</dbReference>
<keyword evidence="5" id="KW-0067">ATP-binding</keyword>
<dbReference type="SUPFAM" id="SSF52402">
    <property type="entry name" value="Adenine nucleotide alpha hydrolases-like"/>
    <property type="match status" value="1"/>
</dbReference>
<dbReference type="InterPro" id="IPR029055">
    <property type="entry name" value="Ntn_hydrolases_N"/>
</dbReference>
<proteinExistence type="inferred from homology"/>
<dbReference type="Gene3D" id="3.40.50.620">
    <property type="entry name" value="HUPs"/>
    <property type="match status" value="1"/>
</dbReference>
<organism evidence="10 11">
    <name type="scientific">Paenibacillus chartarius</name>
    <dbReference type="NCBI Taxonomy" id="747481"/>
    <lineage>
        <taxon>Bacteria</taxon>
        <taxon>Bacillati</taxon>
        <taxon>Bacillota</taxon>
        <taxon>Bacilli</taxon>
        <taxon>Bacillales</taxon>
        <taxon>Paenibacillaceae</taxon>
        <taxon>Paenibacillus</taxon>
    </lineage>
</organism>
<dbReference type="CDD" id="cd00712">
    <property type="entry name" value="AsnB"/>
    <property type="match status" value="1"/>
</dbReference>
<evidence type="ECO:0000313" key="11">
    <source>
        <dbReference type="Proteomes" id="UP001589776"/>
    </source>
</evidence>
<dbReference type="Pfam" id="PF00733">
    <property type="entry name" value="Asn_synthase"/>
    <property type="match status" value="1"/>
</dbReference>
<dbReference type="InterPro" id="IPR006426">
    <property type="entry name" value="Asn_synth_AEB"/>
</dbReference>
<dbReference type="GO" id="GO:0004066">
    <property type="term" value="F:asparagine synthase (glutamine-hydrolyzing) activity"/>
    <property type="evidence" value="ECO:0007669"/>
    <property type="project" value="UniProtKB-EC"/>
</dbReference>
<dbReference type="InterPro" id="IPR051786">
    <property type="entry name" value="ASN_synthetase/amidase"/>
</dbReference>
<evidence type="ECO:0000259" key="9">
    <source>
        <dbReference type="PROSITE" id="PS51278"/>
    </source>
</evidence>
<protein>
    <recommendedName>
        <fullName evidence="3">asparagine synthase (glutamine-hydrolyzing)</fullName>
        <ecNumber evidence="3">6.3.5.4</ecNumber>
    </recommendedName>
</protein>
<dbReference type="InterPro" id="IPR017932">
    <property type="entry name" value="GATase_2_dom"/>
</dbReference>
<dbReference type="EMBL" id="JBHLWN010000072">
    <property type="protein sequence ID" value="MFC0214382.1"/>
    <property type="molecule type" value="Genomic_DNA"/>
</dbReference>
<keyword evidence="4" id="KW-0547">Nucleotide-binding</keyword>
<sequence length="629" mass="71688">MCGIAGVLYFDPREPSQDMLQRMTDVILHRGPNDSGFLREPHVGLGFRRLSIIDIAEGHQPLANEDESVWITFNGEIYNYKALRAMLADRGHQFRTHSDTEVIVHLYEEFGEDCVKQLRGMFGFVIWDRRRRILFGARDHFGIKPFYYRHTPESFIYGSEIKSILAADGVERKLHTDSLLNYLTFQYVPEPNTMFQGIAKLPPAHTVTVEPDTGRVAIKRYWDPTFEPVDRPFGEYVEQIRETLRDSVQHHMVSDVQRGCFLSSGIDSTAIATHMRQIEPIRTFSVGFEGPNNETGIARQTAQALGTEHYDKIITQRDFFDTLPTAVWHQDEPVADPSAIALYHVAGLAAEHITVVLSGEGADELFGGYRIYREPGALGPIQRLPQPLQALLRRLALLMPGGVPGRNYVLRGTTPLEQRFLGNAKIFSEDMKAELVKLGREALQSYKKPFDIAGDYYAKTKHLDPVTRMQYIDMNLWLPGDILMKADKMTMAHSLELRVPFLDKELFEVARRIPAKYRIADGTTKHIFRKAMEGIIPDFILNRPKLGFPVPLRDWLQGSAGGDVLDTIRSGGIDSYIDIARVERMMAAHRSGQGDYARRLWTLYIFALWHRTYLQEQPQTRMQSAYAAT</sequence>
<name>A0ABV6DP10_9BACL</name>
<keyword evidence="10" id="KW-0436">Ligase</keyword>
<dbReference type="InterPro" id="IPR001962">
    <property type="entry name" value="Asn_synthase"/>
</dbReference>
<reference evidence="10 11" key="1">
    <citation type="submission" date="2024-09" db="EMBL/GenBank/DDBJ databases">
        <authorList>
            <person name="Sun Q."/>
            <person name="Mori K."/>
        </authorList>
    </citation>
    <scope>NUCLEOTIDE SEQUENCE [LARGE SCALE GENOMIC DNA]</scope>
    <source>
        <strain evidence="10 11">CCM 7759</strain>
    </source>
</reference>
<dbReference type="Pfam" id="PF13537">
    <property type="entry name" value="GATase_7"/>
    <property type="match status" value="1"/>
</dbReference>
<comment type="catalytic activity">
    <reaction evidence="8">
        <text>L-aspartate + L-glutamine + ATP + H2O = L-asparagine + L-glutamate + AMP + diphosphate + H(+)</text>
        <dbReference type="Rhea" id="RHEA:12228"/>
        <dbReference type="ChEBI" id="CHEBI:15377"/>
        <dbReference type="ChEBI" id="CHEBI:15378"/>
        <dbReference type="ChEBI" id="CHEBI:29985"/>
        <dbReference type="ChEBI" id="CHEBI:29991"/>
        <dbReference type="ChEBI" id="CHEBI:30616"/>
        <dbReference type="ChEBI" id="CHEBI:33019"/>
        <dbReference type="ChEBI" id="CHEBI:58048"/>
        <dbReference type="ChEBI" id="CHEBI:58359"/>
        <dbReference type="ChEBI" id="CHEBI:456215"/>
        <dbReference type="EC" id="6.3.5.4"/>
    </reaction>
</comment>
<accession>A0ABV6DP10</accession>
<evidence type="ECO:0000256" key="1">
    <source>
        <dbReference type="ARBA" id="ARBA00005187"/>
    </source>
</evidence>
<evidence type="ECO:0000256" key="2">
    <source>
        <dbReference type="ARBA" id="ARBA00005752"/>
    </source>
</evidence>
<dbReference type="RefSeq" id="WP_377471749.1">
    <property type="nucleotide sequence ID" value="NZ_JBHLWN010000072.1"/>
</dbReference>
<evidence type="ECO:0000256" key="4">
    <source>
        <dbReference type="ARBA" id="ARBA00022741"/>
    </source>
</evidence>
<evidence type="ECO:0000313" key="10">
    <source>
        <dbReference type="EMBL" id="MFC0214382.1"/>
    </source>
</evidence>
<dbReference type="PROSITE" id="PS51278">
    <property type="entry name" value="GATASE_TYPE_2"/>
    <property type="match status" value="1"/>
</dbReference>
<evidence type="ECO:0000256" key="7">
    <source>
        <dbReference type="ARBA" id="ARBA00022962"/>
    </source>
</evidence>
<feature type="domain" description="Glutamine amidotransferase type-2" evidence="9">
    <location>
        <begin position="2"/>
        <end position="212"/>
    </location>
</feature>
<evidence type="ECO:0000256" key="8">
    <source>
        <dbReference type="ARBA" id="ARBA00048741"/>
    </source>
</evidence>
<dbReference type="PANTHER" id="PTHR43284">
    <property type="entry name" value="ASPARAGINE SYNTHETASE (GLUTAMINE-HYDROLYZING)"/>
    <property type="match status" value="1"/>
</dbReference>
<dbReference type="PIRSF" id="PIRSF001589">
    <property type="entry name" value="Asn_synthetase_glu-h"/>
    <property type="match status" value="1"/>
</dbReference>
<keyword evidence="7" id="KW-0315">Glutamine amidotransferase</keyword>
<gene>
    <name evidence="10" type="primary">asnB</name>
    <name evidence="10" type="ORF">ACFFK0_18275</name>
</gene>
<comment type="pathway">
    <text evidence="1">Amino-acid biosynthesis; L-asparagine biosynthesis; L-asparagine from L-aspartate (L-Gln route): step 1/1.</text>
</comment>
<dbReference type="EC" id="6.3.5.4" evidence="3"/>
<keyword evidence="6" id="KW-0061">Asparagine biosynthesis</keyword>
<evidence type="ECO:0000256" key="6">
    <source>
        <dbReference type="ARBA" id="ARBA00022888"/>
    </source>
</evidence>